<feature type="domain" description="ABC3 transporter permease C-terminal" evidence="7">
    <location>
        <begin position="290"/>
        <end position="405"/>
    </location>
</feature>
<keyword evidence="4 6" id="KW-1133">Transmembrane helix</keyword>
<dbReference type="Pfam" id="PF12704">
    <property type="entry name" value="MacB_PCD"/>
    <property type="match status" value="1"/>
</dbReference>
<dbReference type="PANTHER" id="PTHR43738">
    <property type="entry name" value="ABC TRANSPORTER, MEMBRANE PROTEIN"/>
    <property type="match status" value="1"/>
</dbReference>
<keyword evidence="2" id="KW-1003">Cell membrane</keyword>
<keyword evidence="5 6" id="KW-0472">Membrane</keyword>
<dbReference type="Proteomes" id="UP000318288">
    <property type="component" value="Unassembled WGS sequence"/>
</dbReference>
<dbReference type="InterPro" id="IPR051125">
    <property type="entry name" value="ABC-4/HrtB_transporter"/>
</dbReference>
<accession>A0A5C6F5R1</accession>
<feature type="transmembrane region" description="Helical" evidence="6">
    <location>
        <begin position="286"/>
        <end position="311"/>
    </location>
</feature>
<evidence type="ECO:0000256" key="1">
    <source>
        <dbReference type="ARBA" id="ARBA00004651"/>
    </source>
</evidence>
<organism evidence="9 10">
    <name type="scientific">Rubripirellula tenax</name>
    <dbReference type="NCBI Taxonomy" id="2528015"/>
    <lineage>
        <taxon>Bacteria</taxon>
        <taxon>Pseudomonadati</taxon>
        <taxon>Planctomycetota</taxon>
        <taxon>Planctomycetia</taxon>
        <taxon>Pirellulales</taxon>
        <taxon>Pirellulaceae</taxon>
        <taxon>Rubripirellula</taxon>
    </lineage>
</organism>
<comment type="subcellular location">
    <subcellularLocation>
        <location evidence="1">Cell membrane</location>
        <topology evidence="1">Multi-pass membrane protein</topology>
    </subcellularLocation>
</comment>
<dbReference type="InterPro" id="IPR003838">
    <property type="entry name" value="ABC3_permease_C"/>
</dbReference>
<comment type="caution">
    <text evidence="9">The sequence shown here is derived from an EMBL/GenBank/DDBJ whole genome shotgun (WGS) entry which is preliminary data.</text>
</comment>
<dbReference type="AlphaFoldDB" id="A0A5C6F5R1"/>
<evidence type="ECO:0000256" key="2">
    <source>
        <dbReference type="ARBA" id="ARBA00022475"/>
    </source>
</evidence>
<evidence type="ECO:0000259" key="7">
    <source>
        <dbReference type="Pfam" id="PF02687"/>
    </source>
</evidence>
<dbReference type="EMBL" id="SJPW01000004">
    <property type="protein sequence ID" value="TWU54811.1"/>
    <property type="molecule type" value="Genomic_DNA"/>
</dbReference>
<dbReference type="Pfam" id="PF02687">
    <property type="entry name" value="FtsX"/>
    <property type="match status" value="1"/>
</dbReference>
<name>A0A5C6F5R1_9BACT</name>
<evidence type="ECO:0000313" key="9">
    <source>
        <dbReference type="EMBL" id="TWU54811.1"/>
    </source>
</evidence>
<dbReference type="InterPro" id="IPR025857">
    <property type="entry name" value="MacB_PCD"/>
</dbReference>
<reference evidence="9 10" key="1">
    <citation type="submission" date="2019-02" db="EMBL/GenBank/DDBJ databases">
        <title>Deep-cultivation of Planctomycetes and their phenomic and genomic characterization uncovers novel biology.</title>
        <authorList>
            <person name="Wiegand S."/>
            <person name="Jogler M."/>
            <person name="Boedeker C."/>
            <person name="Pinto D."/>
            <person name="Vollmers J."/>
            <person name="Rivas-Marin E."/>
            <person name="Kohn T."/>
            <person name="Peeters S.H."/>
            <person name="Heuer A."/>
            <person name="Rast P."/>
            <person name="Oberbeckmann S."/>
            <person name="Bunk B."/>
            <person name="Jeske O."/>
            <person name="Meyerdierks A."/>
            <person name="Storesund J.E."/>
            <person name="Kallscheuer N."/>
            <person name="Luecker S."/>
            <person name="Lage O.M."/>
            <person name="Pohl T."/>
            <person name="Merkel B.J."/>
            <person name="Hornburger P."/>
            <person name="Mueller R.-W."/>
            <person name="Bruemmer F."/>
            <person name="Labrenz M."/>
            <person name="Spormann A.M."/>
            <person name="Op Den Camp H."/>
            <person name="Overmann J."/>
            <person name="Amann R."/>
            <person name="Jetten M.S.M."/>
            <person name="Mascher T."/>
            <person name="Medema M.H."/>
            <person name="Devos D.P."/>
            <person name="Kaster A.-K."/>
            <person name="Ovreas L."/>
            <person name="Rohde M."/>
            <person name="Galperin M.Y."/>
            <person name="Jogler C."/>
        </authorList>
    </citation>
    <scope>NUCLEOTIDE SEQUENCE [LARGE SCALE GENOMIC DNA]</scope>
    <source>
        <strain evidence="9 10">Poly51</strain>
    </source>
</reference>
<gene>
    <name evidence="9" type="ORF">Poly51_35300</name>
</gene>
<evidence type="ECO:0000256" key="5">
    <source>
        <dbReference type="ARBA" id="ARBA00023136"/>
    </source>
</evidence>
<dbReference type="PANTHER" id="PTHR43738:SF3">
    <property type="entry name" value="ABC TRANSPORTER PERMEASE"/>
    <property type="match status" value="1"/>
</dbReference>
<evidence type="ECO:0000256" key="4">
    <source>
        <dbReference type="ARBA" id="ARBA00022989"/>
    </source>
</evidence>
<feature type="domain" description="MacB-like periplasmic core" evidence="8">
    <location>
        <begin position="48"/>
        <end position="254"/>
    </location>
</feature>
<evidence type="ECO:0000313" key="10">
    <source>
        <dbReference type="Proteomes" id="UP000318288"/>
    </source>
</evidence>
<evidence type="ECO:0000256" key="6">
    <source>
        <dbReference type="SAM" id="Phobius"/>
    </source>
</evidence>
<keyword evidence="10" id="KW-1185">Reference proteome</keyword>
<evidence type="ECO:0000256" key="3">
    <source>
        <dbReference type="ARBA" id="ARBA00022692"/>
    </source>
</evidence>
<evidence type="ECO:0000259" key="8">
    <source>
        <dbReference type="Pfam" id="PF12704"/>
    </source>
</evidence>
<feature type="transmembrane region" description="Helical" evidence="6">
    <location>
        <begin position="377"/>
        <end position="395"/>
    </location>
</feature>
<keyword evidence="3 6" id="KW-0812">Transmembrane</keyword>
<proteinExistence type="predicted"/>
<protein>
    <submittedName>
        <fullName evidence="9">FtsX-like permease family protein</fullName>
    </submittedName>
</protein>
<feature type="transmembrane region" description="Helical" evidence="6">
    <location>
        <begin position="49"/>
        <end position="69"/>
    </location>
</feature>
<dbReference type="GO" id="GO:0005886">
    <property type="term" value="C:plasma membrane"/>
    <property type="evidence" value="ECO:0007669"/>
    <property type="project" value="UniProtKB-SubCell"/>
</dbReference>
<sequence>MLAFVGHCCARWLRARTGFPIHQSKIINQMLLPWEYGVRNLARRPVRTALTLVALATVVMLVFVVVGFIRGLEQSLAVSGDENVVLVYSVNSEQNIENSSIAARSPSLVAASLDGTVKRFDVTHVSPELYLGTRVKTNGSAGGLGLVRGVSYAAPLVRRSVKLVEGDWPGEGEVIVGRLAAAKLGSTDEAVMVGNSVEFEGRSWQISGRFAAGGAAYESEIWCRLGDFQTATKRQDLSLVAMLLSPGSSPAEVQLFCKERTDLELRAIRETDYYASLQQHYKPVRLLAWFVVVLVSGAGIFAGLNMMYGAVAGRIREIATLQAIGFRRRAILLSLVQEGVLLAAAGSLLSGVIALTMLNGMAVRFTMGAFTLRIDSVAILIGCGVGLLLGVVGALPPAIKALRAEVATSLKAI</sequence>
<feature type="transmembrane region" description="Helical" evidence="6">
    <location>
        <begin position="332"/>
        <end position="357"/>
    </location>
</feature>